<gene>
    <name evidence="1" type="ORF">BJ322DRAFT_977904</name>
</gene>
<reference evidence="1" key="1">
    <citation type="journal article" date="2020" name="Nat. Commun.">
        <title>Large-scale genome sequencing of mycorrhizal fungi provides insights into the early evolution of symbiotic traits.</title>
        <authorList>
            <person name="Miyauchi S."/>
            <person name="Kiss E."/>
            <person name="Kuo A."/>
            <person name="Drula E."/>
            <person name="Kohler A."/>
            <person name="Sanchez-Garcia M."/>
            <person name="Morin E."/>
            <person name="Andreopoulos B."/>
            <person name="Barry K.W."/>
            <person name="Bonito G."/>
            <person name="Buee M."/>
            <person name="Carver A."/>
            <person name="Chen C."/>
            <person name="Cichocki N."/>
            <person name="Clum A."/>
            <person name="Culley D."/>
            <person name="Crous P.W."/>
            <person name="Fauchery L."/>
            <person name="Girlanda M."/>
            <person name="Hayes R.D."/>
            <person name="Keri Z."/>
            <person name="LaButti K."/>
            <person name="Lipzen A."/>
            <person name="Lombard V."/>
            <person name="Magnuson J."/>
            <person name="Maillard F."/>
            <person name="Murat C."/>
            <person name="Nolan M."/>
            <person name="Ohm R.A."/>
            <person name="Pangilinan J."/>
            <person name="Pereira M.F."/>
            <person name="Perotto S."/>
            <person name="Peter M."/>
            <person name="Pfister S."/>
            <person name="Riley R."/>
            <person name="Sitrit Y."/>
            <person name="Stielow J.B."/>
            <person name="Szollosi G."/>
            <person name="Zifcakova L."/>
            <person name="Stursova M."/>
            <person name="Spatafora J.W."/>
            <person name="Tedersoo L."/>
            <person name="Vaario L.M."/>
            <person name="Yamada A."/>
            <person name="Yan M."/>
            <person name="Wang P."/>
            <person name="Xu J."/>
            <person name="Bruns T."/>
            <person name="Baldrian P."/>
            <person name="Vilgalys R."/>
            <person name="Dunand C."/>
            <person name="Henrissat B."/>
            <person name="Grigoriev I.V."/>
            <person name="Hibbett D."/>
            <person name="Nagy L.G."/>
            <person name="Martin F.M."/>
        </authorList>
    </citation>
    <scope>NUCLEOTIDE SEQUENCE</scope>
    <source>
        <strain evidence="1">UH-Tt-Lm1</strain>
    </source>
</reference>
<organism evidence="1 2">
    <name type="scientific">Thelephora terrestris</name>
    <dbReference type="NCBI Taxonomy" id="56493"/>
    <lineage>
        <taxon>Eukaryota</taxon>
        <taxon>Fungi</taxon>
        <taxon>Dikarya</taxon>
        <taxon>Basidiomycota</taxon>
        <taxon>Agaricomycotina</taxon>
        <taxon>Agaricomycetes</taxon>
        <taxon>Thelephorales</taxon>
        <taxon>Thelephoraceae</taxon>
        <taxon>Thelephora</taxon>
    </lineage>
</organism>
<reference evidence="1" key="2">
    <citation type="submission" date="2020-11" db="EMBL/GenBank/DDBJ databases">
        <authorList>
            <consortium name="DOE Joint Genome Institute"/>
            <person name="Kuo A."/>
            <person name="Miyauchi S."/>
            <person name="Kiss E."/>
            <person name="Drula E."/>
            <person name="Kohler A."/>
            <person name="Sanchez-Garcia M."/>
            <person name="Andreopoulos B."/>
            <person name="Barry K.W."/>
            <person name="Bonito G."/>
            <person name="Buee M."/>
            <person name="Carver A."/>
            <person name="Chen C."/>
            <person name="Cichocki N."/>
            <person name="Clum A."/>
            <person name="Culley D."/>
            <person name="Crous P.W."/>
            <person name="Fauchery L."/>
            <person name="Girlanda M."/>
            <person name="Hayes R."/>
            <person name="Keri Z."/>
            <person name="Labutti K."/>
            <person name="Lipzen A."/>
            <person name="Lombard V."/>
            <person name="Magnuson J."/>
            <person name="Maillard F."/>
            <person name="Morin E."/>
            <person name="Murat C."/>
            <person name="Nolan M."/>
            <person name="Ohm R."/>
            <person name="Pangilinan J."/>
            <person name="Pereira M."/>
            <person name="Perotto S."/>
            <person name="Peter M."/>
            <person name="Riley R."/>
            <person name="Sitrit Y."/>
            <person name="Stielow B."/>
            <person name="Szollosi G."/>
            <person name="Zifcakova L."/>
            <person name="Stursova M."/>
            <person name="Spatafora J.W."/>
            <person name="Tedersoo L."/>
            <person name="Vaario L.-M."/>
            <person name="Yamada A."/>
            <person name="Yan M."/>
            <person name="Wang P."/>
            <person name="Xu J."/>
            <person name="Bruns T."/>
            <person name="Baldrian P."/>
            <person name="Vilgalys R."/>
            <person name="Henrissat B."/>
            <person name="Grigoriev I.V."/>
            <person name="Hibbett D."/>
            <person name="Nagy L.G."/>
            <person name="Martin F.M."/>
        </authorList>
    </citation>
    <scope>NUCLEOTIDE SEQUENCE</scope>
    <source>
        <strain evidence="1">UH-Tt-Lm1</strain>
    </source>
</reference>
<evidence type="ECO:0008006" key="3">
    <source>
        <dbReference type="Google" id="ProtNLM"/>
    </source>
</evidence>
<comment type="caution">
    <text evidence="1">The sequence shown here is derived from an EMBL/GenBank/DDBJ whole genome shotgun (WGS) entry which is preliminary data.</text>
</comment>
<protein>
    <recommendedName>
        <fullName evidence="3">Reverse transcriptase domain-containing protein</fullName>
    </recommendedName>
</protein>
<keyword evidence="2" id="KW-1185">Reference proteome</keyword>
<proteinExistence type="predicted"/>
<evidence type="ECO:0000313" key="2">
    <source>
        <dbReference type="Proteomes" id="UP000736335"/>
    </source>
</evidence>
<dbReference type="PANTHER" id="PTHR33481:SF1">
    <property type="entry name" value="ENDONUCLEASE_EXONUCLEASE_PHOSPHATASE DOMAIN-CONTAINING PROTEIN-RELATED"/>
    <property type="match status" value="1"/>
</dbReference>
<dbReference type="PANTHER" id="PTHR33481">
    <property type="entry name" value="REVERSE TRANSCRIPTASE"/>
    <property type="match status" value="1"/>
</dbReference>
<dbReference type="OrthoDB" id="3044497at2759"/>
<feature type="non-terminal residue" evidence="1">
    <location>
        <position position="233"/>
    </location>
</feature>
<accession>A0A9P6H3K6</accession>
<dbReference type="EMBL" id="WIUZ02000024">
    <property type="protein sequence ID" value="KAF9778182.1"/>
    <property type="molecule type" value="Genomic_DNA"/>
</dbReference>
<dbReference type="AlphaFoldDB" id="A0A9P6H3K6"/>
<name>A0A9P6H3K6_9AGAM</name>
<sequence length="233" mass="26397">MRKCAVPERYVLLTERMLTGRRTKLSFDDFLSDFIDINNGNNQGCPLSMIFYAKLNDMMTREGGAFEWSMTHNSKFELSKLALMDFSTRPHQPTPLTLTDPYTNVSTTIAPSLTYCFLGVLFDPKLRWNAQTERASRSASAWINLVRRLARTSSDISAKGMRQLYTAVAIPKMSYAAEVWYTLPHHPTPDTKRRLGSIKFTQKLITEQRKAAITILGAMRTTAGDVLSIHAHL</sequence>
<dbReference type="Proteomes" id="UP000736335">
    <property type="component" value="Unassembled WGS sequence"/>
</dbReference>
<evidence type="ECO:0000313" key="1">
    <source>
        <dbReference type="EMBL" id="KAF9778182.1"/>
    </source>
</evidence>